<sequence length="113" mass="12750">MLGLLGGTALAGVITGAALALLLLVLVLAACLHGGQQDHDVEMNRPAVRRNRVRQTRPWFFPARGRLGHFHHHPHHPGHPGHAPHMHHAGLHHQHLHHHRPHQTYLHTHRGRR</sequence>
<accession>A0ABN9Z685</accession>
<evidence type="ECO:0000256" key="1">
    <source>
        <dbReference type="SAM" id="SignalP"/>
    </source>
</evidence>
<dbReference type="Proteomes" id="UP001314169">
    <property type="component" value="Chromosome 10"/>
</dbReference>
<reference evidence="2" key="1">
    <citation type="submission" date="2023-12" db="EMBL/GenBank/DDBJ databases">
        <authorList>
            <person name="Brown T."/>
        </authorList>
    </citation>
    <scope>NUCLEOTIDE SEQUENCE</scope>
</reference>
<dbReference type="PANTHER" id="PTHR23009:SF2">
    <property type="entry name" value="HISTIDINE-RICH CARBOXYL TERMINUS PROTEIN 1"/>
    <property type="match status" value="1"/>
</dbReference>
<gene>
    <name evidence="2" type="ORF">MPIPNATIZW_LOCUS2136</name>
</gene>
<dbReference type="Pfam" id="PF15758">
    <property type="entry name" value="HRCT1"/>
    <property type="match status" value="1"/>
</dbReference>
<keyword evidence="1" id="KW-0732">Signal</keyword>
<evidence type="ECO:0008006" key="4">
    <source>
        <dbReference type="Google" id="ProtNLM"/>
    </source>
</evidence>
<evidence type="ECO:0000313" key="2">
    <source>
        <dbReference type="EMBL" id="CAK6433830.1"/>
    </source>
</evidence>
<evidence type="ECO:0000313" key="3">
    <source>
        <dbReference type="Proteomes" id="UP001314169"/>
    </source>
</evidence>
<organism evidence="2 3">
    <name type="scientific">Pipistrellus nathusii</name>
    <name type="common">Nathusius' pipistrelle</name>
    <dbReference type="NCBI Taxonomy" id="59473"/>
    <lineage>
        <taxon>Eukaryota</taxon>
        <taxon>Metazoa</taxon>
        <taxon>Chordata</taxon>
        <taxon>Craniata</taxon>
        <taxon>Vertebrata</taxon>
        <taxon>Euteleostomi</taxon>
        <taxon>Mammalia</taxon>
        <taxon>Eutheria</taxon>
        <taxon>Laurasiatheria</taxon>
        <taxon>Chiroptera</taxon>
        <taxon>Yangochiroptera</taxon>
        <taxon>Vespertilionidae</taxon>
        <taxon>Pipistrellus</taxon>
    </lineage>
</organism>
<dbReference type="InterPro" id="IPR031506">
    <property type="entry name" value="HRCT1"/>
</dbReference>
<name>A0ABN9Z685_PIPNA</name>
<feature type="signal peptide" evidence="1">
    <location>
        <begin position="1"/>
        <end position="37"/>
    </location>
</feature>
<dbReference type="EMBL" id="OY882867">
    <property type="protein sequence ID" value="CAK6433830.1"/>
    <property type="molecule type" value="Genomic_DNA"/>
</dbReference>
<protein>
    <recommendedName>
        <fullName evidence="4">Histidine-rich carboxyl terminus protein 1</fullName>
    </recommendedName>
</protein>
<proteinExistence type="predicted"/>
<feature type="chain" id="PRO_5045041816" description="Histidine-rich carboxyl terminus protein 1" evidence="1">
    <location>
        <begin position="38"/>
        <end position="113"/>
    </location>
</feature>
<dbReference type="PANTHER" id="PTHR23009">
    <property type="match status" value="1"/>
</dbReference>
<keyword evidence="3" id="KW-1185">Reference proteome</keyword>